<dbReference type="FunFam" id="3.20.20.105:FF:000003">
    <property type="entry name" value="Queuine tRNA-ribosyltransferase accessory subunit 2"/>
    <property type="match status" value="1"/>
</dbReference>
<dbReference type="GO" id="GO:0006400">
    <property type="term" value="P:tRNA modification"/>
    <property type="evidence" value="ECO:0007669"/>
    <property type="project" value="InterPro"/>
</dbReference>
<dbReference type="Gene3D" id="3.20.20.105">
    <property type="entry name" value="Queuine tRNA-ribosyltransferase-like"/>
    <property type="match status" value="1"/>
</dbReference>
<gene>
    <name evidence="7" type="ORF">SAY87_031642</name>
</gene>
<evidence type="ECO:0000313" key="8">
    <source>
        <dbReference type="Proteomes" id="UP001345219"/>
    </source>
</evidence>
<feature type="binding site" evidence="5">
    <location>
        <position position="326"/>
    </location>
    <ligand>
        <name>Zn(2+)</name>
        <dbReference type="ChEBI" id="CHEBI:29105"/>
    </ligand>
</feature>
<dbReference type="EMBL" id="JAXIOK010000005">
    <property type="protein sequence ID" value="KAK4771110.1"/>
    <property type="molecule type" value="Genomic_DNA"/>
</dbReference>
<dbReference type="GO" id="GO:0005737">
    <property type="term" value="C:cytoplasm"/>
    <property type="evidence" value="ECO:0007669"/>
    <property type="project" value="UniProtKB-SubCell"/>
</dbReference>
<comment type="function">
    <text evidence="5">Non-catalytic subunit of the queuine tRNA-ribosyltransferase (TGT) that catalyzes the base-exchange of a guanine (G) residue with queuine (Q) at position 34 (anticodon wobble position) in tRNAs with GU(N) anticodons (tRNA-Asp, -Asn, -His and -Tyr), resulting in the hypermodified nucleoside queuosine (7-(((4,5-cis-dihydroxy-2-cyclopenten-1-yl)amino)methyl)-7-deazaguanosine).</text>
</comment>
<evidence type="ECO:0000256" key="3">
    <source>
        <dbReference type="ARBA" id="ARBA00022723"/>
    </source>
</evidence>
<feature type="domain" description="tRNA-guanine(15) transglycosylase-like" evidence="6">
    <location>
        <begin position="12"/>
        <end position="384"/>
    </location>
</feature>
<evidence type="ECO:0000256" key="5">
    <source>
        <dbReference type="HAMAP-Rule" id="MF_03043"/>
    </source>
</evidence>
<comment type="cofactor">
    <cofactor evidence="5">
        <name>Zn(2+)</name>
        <dbReference type="ChEBI" id="CHEBI:29105"/>
    </cofactor>
    <text evidence="5">Binds 1 zinc ion per subunit.</text>
</comment>
<dbReference type="SUPFAM" id="SSF51713">
    <property type="entry name" value="tRNA-guanine transglycosylase"/>
    <property type="match status" value="1"/>
</dbReference>
<feature type="binding site" evidence="5">
    <location>
        <position position="323"/>
    </location>
    <ligand>
        <name>Zn(2+)</name>
        <dbReference type="ChEBI" id="CHEBI:29105"/>
    </ligand>
</feature>
<keyword evidence="4 5" id="KW-0862">Zinc</keyword>
<dbReference type="Pfam" id="PF01702">
    <property type="entry name" value="TGT"/>
    <property type="match status" value="1"/>
</dbReference>
<dbReference type="PANTHER" id="PTHR46064:SF1">
    <property type="entry name" value="QUEUINE TRNA-RIBOSYLTRANSFERASE ACCESSORY SUBUNIT 2"/>
    <property type="match status" value="1"/>
</dbReference>
<comment type="similarity">
    <text evidence="5">Belongs to the queuine tRNA-ribosyltransferase family. QTRT2 subfamily.</text>
</comment>
<dbReference type="InterPro" id="IPR028592">
    <property type="entry name" value="QTRTD1"/>
</dbReference>
<evidence type="ECO:0000256" key="1">
    <source>
        <dbReference type="ARBA" id="ARBA00022490"/>
    </source>
</evidence>
<organism evidence="7 8">
    <name type="scientific">Trapa incisa</name>
    <dbReference type="NCBI Taxonomy" id="236973"/>
    <lineage>
        <taxon>Eukaryota</taxon>
        <taxon>Viridiplantae</taxon>
        <taxon>Streptophyta</taxon>
        <taxon>Embryophyta</taxon>
        <taxon>Tracheophyta</taxon>
        <taxon>Spermatophyta</taxon>
        <taxon>Magnoliopsida</taxon>
        <taxon>eudicotyledons</taxon>
        <taxon>Gunneridae</taxon>
        <taxon>Pentapetalae</taxon>
        <taxon>rosids</taxon>
        <taxon>malvids</taxon>
        <taxon>Myrtales</taxon>
        <taxon>Lythraceae</taxon>
        <taxon>Trapa</taxon>
    </lineage>
</organism>
<feature type="binding site" evidence="5">
    <location>
        <position position="352"/>
    </location>
    <ligand>
        <name>Zn(2+)</name>
        <dbReference type="ChEBI" id="CHEBI:29105"/>
    </ligand>
</feature>
<accession>A0AAN7QQ04</accession>
<dbReference type="PANTHER" id="PTHR46064">
    <property type="entry name" value="QUEUINE TRNA-RIBOSYLTRANSFERASE ACCESSORY SUBUNIT 2"/>
    <property type="match status" value="1"/>
</dbReference>
<comment type="subunit">
    <text evidence="5">Heterodimer of a catalytic subunit and an accessory subunit.</text>
</comment>
<dbReference type="HAMAP" id="MF_03043">
    <property type="entry name" value="QTRT2"/>
    <property type="match status" value="1"/>
</dbReference>
<name>A0AAN7QQ04_9MYRT</name>
<evidence type="ECO:0000256" key="4">
    <source>
        <dbReference type="ARBA" id="ARBA00022833"/>
    </source>
</evidence>
<dbReference type="NCBIfam" id="TIGR00449">
    <property type="entry name" value="tgt_general"/>
    <property type="match status" value="1"/>
</dbReference>
<dbReference type="InterPro" id="IPR002616">
    <property type="entry name" value="tRNA_ribo_trans-like"/>
</dbReference>
<feature type="binding site" evidence="5">
    <location>
        <position position="321"/>
    </location>
    <ligand>
        <name>Zn(2+)</name>
        <dbReference type="ChEBI" id="CHEBI:29105"/>
    </ligand>
</feature>
<comment type="subcellular location">
    <subcellularLocation>
        <location evidence="5">Cytoplasm</location>
    </subcellularLocation>
</comment>
<protein>
    <recommendedName>
        <fullName evidence="5">Queuine tRNA-ribosyltransferase accessory subunit 2</fullName>
    </recommendedName>
    <alternativeName>
        <fullName evidence="5">Queuine tRNA-ribosyltransferase domain-containing protein 1</fullName>
    </alternativeName>
</protein>
<keyword evidence="3 5" id="KW-0479">Metal-binding</keyword>
<evidence type="ECO:0000259" key="6">
    <source>
        <dbReference type="Pfam" id="PF01702"/>
    </source>
</evidence>
<dbReference type="GO" id="GO:0008479">
    <property type="term" value="F:tRNA-guanosine(34) queuine transglycosylase activity"/>
    <property type="evidence" value="ECO:0007669"/>
    <property type="project" value="UniProtKB-UniRule"/>
</dbReference>
<dbReference type="Proteomes" id="UP001345219">
    <property type="component" value="Chromosome 24"/>
</dbReference>
<dbReference type="AlphaFoldDB" id="A0AAN7QQ04"/>
<keyword evidence="2 5" id="KW-0819">tRNA processing</keyword>
<proteinExistence type="inferred from homology"/>
<reference evidence="7 8" key="1">
    <citation type="journal article" date="2023" name="Hortic Res">
        <title>Pangenome of water caltrop reveals structural variations and asymmetric subgenome divergence after allopolyploidization.</title>
        <authorList>
            <person name="Zhang X."/>
            <person name="Chen Y."/>
            <person name="Wang L."/>
            <person name="Yuan Y."/>
            <person name="Fang M."/>
            <person name="Shi L."/>
            <person name="Lu R."/>
            <person name="Comes H.P."/>
            <person name="Ma Y."/>
            <person name="Chen Y."/>
            <person name="Huang G."/>
            <person name="Zhou Y."/>
            <person name="Zheng Z."/>
            <person name="Qiu Y."/>
        </authorList>
    </citation>
    <scope>NUCLEOTIDE SEQUENCE [LARGE SCALE GENOMIC DNA]</scope>
    <source>
        <tissue evidence="7">Roots</tissue>
    </source>
</reference>
<dbReference type="InterPro" id="IPR050852">
    <property type="entry name" value="Queuine_tRNA-ribosyltrfase"/>
</dbReference>
<comment type="caution">
    <text evidence="7">The sequence shown here is derived from an EMBL/GenBank/DDBJ whole genome shotgun (WGS) entry which is preliminary data.</text>
</comment>
<dbReference type="GO" id="GO:0046872">
    <property type="term" value="F:metal ion binding"/>
    <property type="evidence" value="ECO:0007669"/>
    <property type="project" value="UniProtKB-KW"/>
</dbReference>
<dbReference type="InterPro" id="IPR036511">
    <property type="entry name" value="TGT-like_sf"/>
</dbReference>
<keyword evidence="1 5" id="KW-0963">Cytoplasm</keyword>
<evidence type="ECO:0000313" key="7">
    <source>
        <dbReference type="EMBL" id="KAK4771110.1"/>
    </source>
</evidence>
<evidence type="ECO:0000256" key="2">
    <source>
        <dbReference type="ARBA" id="ARBA00022694"/>
    </source>
</evidence>
<sequence length="412" mass="45571">MKFAVKAWSNGRARVGTLQLGSIEIETPSLLLSTQKGLPHFISPDLLSSLPSPNSRLLQFSPLHFLDGISPKTISKIGGINQMLGLHDHEFVAIARDSLQCLPSHDGSNKFGPSFETPCGRRLIKPVEYMEIISSMKPSIWVTLADEVPAWVSDKRNASSVDRTVKWLDECIALRQMVGEVFGAVVGGSNEQLRQHCAKEVAIRGVSGYWIGGFGLGESMDKRPTLLNVVCDNLPKEKPRLTSGLDLPEEVLQGVAAGIDLFDSKYIHHITVGGFALTFPLDGIESKISTFQPGDIGSEQVKINLRATVYRKDTTPLVDGCSCYTCKNHTKAYINHLLNVHEMLAQTLLELHNTQHYLGFFHLIRESIKAGKFERFCQRFIADRRDLHVSAAHAGVSQSPLPKQEADYMTLL</sequence>
<keyword evidence="8" id="KW-1185">Reference proteome</keyword>